<evidence type="ECO:0000256" key="1">
    <source>
        <dbReference type="SAM" id="MobiDB-lite"/>
    </source>
</evidence>
<name>A0A9P1H5I6_9PEZI</name>
<comment type="caution">
    <text evidence="2">The sequence shown here is derived from an EMBL/GenBank/DDBJ whole genome shotgun (WGS) entry which is preliminary data.</text>
</comment>
<evidence type="ECO:0000313" key="3">
    <source>
        <dbReference type="Proteomes" id="UP000838763"/>
    </source>
</evidence>
<gene>
    <name evidence="2" type="ORF">PPNO1_LOCUS5621</name>
</gene>
<protein>
    <submittedName>
        <fullName evidence="2">Uncharacterized protein</fullName>
    </submittedName>
</protein>
<reference evidence="2" key="1">
    <citation type="submission" date="2022-11" db="EMBL/GenBank/DDBJ databases">
        <authorList>
            <person name="Scott C."/>
            <person name="Bruce N."/>
        </authorList>
    </citation>
    <scope>NUCLEOTIDE SEQUENCE</scope>
</reference>
<dbReference type="EMBL" id="CALLCH030000013">
    <property type="protein sequence ID" value="CAI4215948.1"/>
    <property type="molecule type" value="Genomic_DNA"/>
</dbReference>
<keyword evidence="3" id="KW-1185">Reference proteome</keyword>
<dbReference type="AlphaFoldDB" id="A0A9P1H5I6"/>
<dbReference type="Proteomes" id="UP000838763">
    <property type="component" value="Unassembled WGS sequence"/>
</dbReference>
<feature type="region of interest" description="Disordered" evidence="1">
    <location>
        <begin position="43"/>
        <end position="66"/>
    </location>
</feature>
<feature type="region of interest" description="Disordered" evidence="1">
    <location>
        <begin position="1"/>
        <end position="28"/>
    </location>
</feature>
<accession>A0A9P1H5I6</accession>
<sequence length="125" mass="12701">MDESAVISGTADDVSQVTGMGPHLEAADEGWVLPAAPKVGADEPLVGTFENGQRKDNGGEAGLGHGGDIRADAVVIELDDEADGGAGRGIADVFGLEEAHVGGDFGSLALDFIGERLGWEDQGRA</sequence>
<organism evidence="2 3">
    <name type="scientific">Parascedosporium putredinis</name>
    <dbReference type="NCBI Taxonomy" id="1442378"/>
    <lineage>
        <taxon>Eukaryota</taxon>
        <taxon>Fungi</taxon>
        <taxon>Dikarya</taxon>
        <taxon>Ascomycota</taxon>
        <taxon>Pezizomycotina</taxon>
        <taxon>Sordariomycetes</taxon>
        <taxon>Hypocreomycetidae</taxon>
        <taxon>Microascales</taxon>
        <taxon>Microascaceae</taxon>
        <taxon>Parascedosporium</taxon>
    </lineage>
</organism>
<proteinExistence type="predicted"/>
<evidence type="ECO:0000313" key="2">
    <source>
        <dbReference type="EMBL" id="CAI4215948.1"/>
    </source>
</evidence>